<sequence>MLILERQGSKHQIFMGEGTEGTMGTLLSLFAFQPREAGTLAEINIQRVVKQTHNGSRILCQKEDGVLKISVAAEIGRNYKVTTYFSCTLSTIPLPLGED</sequence>
<dbReference type="EMBL" id="BMAV01003380">
    <property type="protein sequence ID" value="GFY42909.1"/>
    <property type="molecule type" value="Genomic_DNA"/>
</dbReference>
<reference evidence="1" key="1">
    <citation type="submission" date="2020-08" db="EMBL/GenBank/DDBJ databases">
        <title>Multicomponent nature underlies the extraordinary mechanical properties of spider dragline silk.</title>
        <authorList>
            <person name="Kono N."/>
            <person name="Nakamura H."/>
            <person name="Mori M."/>
            <person name="Yoshida Y."/>
            <person name="Ohtoshi R."/>
            <person name="Malay A.D."/>
            <person name="Moran D.A.P."/>
            <person name="Tomita M."/>
            <person name="Numata K."/>
            <person name="Arakawa K."/>
        </authorList>
    </citation>
    <scope>NUCLEOTIDE SEQUENCE</scope>
</reference>
<keyword evidence="2" id="KW-1185">Reference proteome</keyword>
<proteinExistence type="predicted"/>
<evidence type="ECO:0000313" key="1">
    <source>
        <dbReference type="EMBL" id="GFY42909.1"/>
    </source>
</evidence>
<organism evidence="1 2">
    <name type="scientific">Trichonephila inaurata madagascariensis</name>
    <dbReference type="NCBI Taxonomy" id="2747483"/>
    <lineage>
        <taxon>Eukaryota</taxon>
        <taxon>Metazoa</taxon>
        <taxon>Ecdysozoa</taxon>
        <taxon>Arthropoda</taxon>
        <taxon>Chelicerata</taxon>
        <taxon>Arachnida</taxon>
        <taxon>Araneae</taxon>
        <taxon>Araneomorphae</taxon>
        <taxon>Entelegynae</taxon>
        <taxon>Araneoidea</taxon>
        <taxon>Nephilidae</taxon>
        <taxon>Trichonephila</taxon>
        <taxon>Trichonephila inaurata</taxon>
    </lineage>
</organism>
<gene>
    <name evidence="1" type="ORF">TNIN_75501</name>
</gene>
<comment type="caution">
    <text evidence="1">The sequence shown here is derived from an EMBL/GenBank/DDBJ whole genome shotgun (WGS) entry which is preliminary data.</text>
</comment>
<accession>A0A8X6WX01</accession>
<name>A0A8X6WX01_9ARAC</name>
<dbReference type="AlphaFoldDB" id="A0A8X6WX01"/>
<protein>
    <submittedName>
        <fullName evidence="1">Uncharacterized protein</fullName>
    </submittedName>
</protein>
<evidence type="ECO:0000313" key="2">
    <source>
        <dbReference type="Proteomes" id="UP000886998"/>
    </source>
</evidence>
<dbReference type="Proteomes" id="UP000886998">
    <property type="component" value="Unassembled WGS sequence"/>
</dbReference>